<gene>
    <name evidence="2" type="ORF">B0A48_07099</name>
</gene>
<name>A0A1V8T8A4_9PEZI</name>
<evidence type="ECO:0000313" key="2">
    <source>
        <dbReference type="EMBL" id="OQO07402.1"/>
    </source>
</evidence>
<comment type="caution">
    <text evidence="2">The sequence shown here is derived from an EMBL/GenBank/DDBJ whole genome shotgun (WGS) entry which is preliminary data.</text>
</comment>
<dbReference type="InterPro" id="IPR036291">
    <property type="entry name" value="NAD(P)-bd_dom_sf"/>
</dbReference>
<feature type="transmembrane region" description="Helical" evidence="1">
    <location>
        <begin position="12"/>
        <end position="35"/>
    </location>
</feature>
<dbReference type="InParanoid" id="A0A1V8T8A4"/>
<evidence type="ECO:0000256" key="1">
    <source>
        <dbReference type="SAM" id="Phobius"/>
    </source>
</evidence>
<evidence type="ECO:0000313" key="3">
    <source>
        <dbReference type="Proteomes" id="UP000192596"/>
    </source>
</evidence>
<keyword evidence="3" id="KW-1185">Reference proteome</keyword>
<keyword evidence="1" id="KW-1133">Transmembrane helix</keyword>
<accession>A0A1V8T8A4</accession>
<dbReference type="STRING" id="1507870.A0A1V8T8A4"/>
<dbReference type="Proteomes" id="UP000192596">
    <property type="component" value="Unassembled WGS sequence"/>
</dbReference>
<keyword evidence="1" id="KW-0472">Membrane</keyword>
<proteinExistence type="predicted"/>
<keyword evidence="1" id="KW-0812">Transmembrane</keyword>
<protein>
    <submittedName>
        <fullName evidence="2">Uncharacterized protein</fullName>
    </submittedName>
</protein>
<organism evidence="2 3">
    <name type="scientific">Cryoendolithus antarcticus</name>
    <dbReference type="NCBI Taxonomy" id="1507870"/>
    <lineage>
        <taxon>Eukaryota</taxon>
        <taxon>Fungi</taxon>
        <taxon>Dikarya</taxon>
        <taxon>Ascomycota</taxon>
        <taxon>Pezizomycotina</taxon>
        <taxon>Dothideomycetes</taxon>
        <taxon>Dothideomycetidae</taxon>
        <taxon>Cladosporiales</taxon>
        <taxon>Cladosporiaceae</taxon>
        <taxon>Cryoendolithus</taxon>
    </lineage>
</organism>
<reference evidence="3" key="1">
    <citation type="submission" date="2017-03" db="EMBL/GenBank/DDBJ databases">
        <title>Genomes of endolithic fungi from Antarctica.</title>
        <authorList>
            <person name="Coleine C."/>
            <person name="Masonjones S."/>
            <person name="Stajich J.E."/>
        </authorList>
    </citation>
    <scope>NUCLEOTIDE SEQUENCE [LARGE SCALE GENOMIC DNA]</scope>
    <source>
        <strain evidence="3">CCFEE 5527</strain>
    </source>
</reference>
<dbReference type="OrthoDB" id="186626at2759"/>
<dbReference type="Gene3D" id="3.40.50.20">
    <property type="match status" value="1"/>
</dbReference>
<dbReference type="EMBL" id="NAJO01000014">
    <property type="protein sequence ID" value="OQO07402.1"/>
    <property type="molecule type" value="Genomic_DNA"/>
</dbReference>
<sequence length="331" mass="35831">MLDANSSWRAHAAQNLALIILSVMVLPFTTSLLFLSHTINLVYTAWPLKLRASIQSPHTPIFHPKKILVTGVGMTKGLALARLFFAAGHEVIGADFEPSLVPTACGHMSKAIKRFYKLTKPGPEGGAKYTKSILDIVVKEDIDLWVSCSGVASAVEDGEAKELIELVTNCKAVQFDVATTKRLHEKHLFMEYTMSIGLPTPESHTITSRAAALQLLIEGGAEGTPKGKKDIGSTKYVMKYVGTDDAVRGDMTLLPLDTPAATKAHIGRLPISEDRPWILQQFIKGPEYCTHSLVVRGEVKAFVACPSAELLMHYSALPSESGSRTIAAGLP</sequence>
<dbReference type="SUPFAM" id="SSF51735">
    <property type="entry name" value="NAD(P)-binding Rossmann-fold domains"/>
    <property type="match status" value="1"/>
</dbReference>
<dbReference type="AlphaFoldDB" id="A0A1V8T8A4"/>